<dbReference type="PANTHER" id="PTHR12598">
    <property type="entry name" value="COPPER HOMEOSTASIS PROTEIN CUTC"/>
    <property type="match status" value="1"/>
</dbReference>
<dbReference type="PANTHER" id="PTHR12598:SF0">
    <property type="entry name" value="COPPER HOMEOSTASIS PROTEIN CUTC HOMOLOG"/>
    <property type="match status" value="1"/>
</dbReference>
<evidence type="ECO:0000256" key="2">
    <source>
        <dbReference type="HAMAP-Rule" id="MF_00795"/>
    </source>
</evidence>
<sequence>MIKKEFCAENFTRVPEAIELGADRIELCDELDVGGTTPSLDMIKETVRYAHQHGVSVVVMIRPRGGSFVYDQAEKEQMLKEAKQAIELNADGIVFGCLTEEGAIDRPITEKLIAIAGSKESVFHMAFDFIPAEKQMQELDWLIEKGCTRILTRGGKSGTALENKKQINALIEKAQSQIELLPGGGITHEDLNEIKAEIKANQFHGTKILPFPDNLK</sequence>
<name>A0A511AT76_9LACT</name>
<comment type="similarity">
    <text evidence="1 2">Belongs to the CutC family.</text>
</comment>
<evidence type="ECO:0000313" key="4">
    <source>
        <dbReference type="Proteomes" id="UP000321662"/>
    </source>
</evidence>
<comment type="subcellular location">
    <subcellularLocation>
        <location evidence="2">Cytoplasm</location>
    </subcellularLocation>
</comment>
<dbReference type="HAMAP" id="MF_00795">
    <property type="entry name" value="CutC"/>
    <property type="match status" value="1"/>
</dbReference>
<dbReference type="Proteomes" id="UP000321662">
    <property type="component" value="Unassembled WGS sequence"/>
</dbReference>
<evidence type="ECO:0000256" key="1">
    <source>
        <dbReference type="ARBA" id="ARBA00007768"/>
    </source>
</evidence>
<dbReference type="GO" id="GO:0005507">
    <property type="term" value="F:copper ion binding"/>
    <property type="evidence" value="ECO:0007669"/>
    <property type="project" value="TreeGrafter"/>
</dbReference>
<reference evidence="3 4" key="1">
    <citation type="submission" date="2019-07" db="EMBL/GenBank/DDBJ databases">
        <title>Whole genome shotgun sequence of Alkalibacterium kapii NBRC 103247.</title>
        <authorList>
            <person name="Hosoyama A."/>
            <person name="Uohara A."/>
            <person name="Ohji S."/>
            <person name="Ichikawa N."/>
        </authorList>
    </citation>
    <scope>NUCLEOTIDE SEQUENCE [LARGE SCALE GENOMIC DNA]</scope>
    <source>
        <strain evidence="3 4">NBRC 103247</strain>
    </source>
</reference>
<proteinExistence type="inferred from homology"/>
<organism evidence="3 4">
    <name type="scientific">Alkalibacterium kapii</name>
    <dbReference type="NCBI Taxonomy" id="426704"/>
    <lineage>
        <taxon>Bacteria</taxon>
        <taxon>Bacillati</taxon>
        <taxon>Bacillota</taxon>
        <taxon>Bacilli</taxon>
        <taxon>Lactobacillales</taxon>
        <taxon>Carnobacteriaceae</taxon>
        <taxon>Alkalibacterium</taxon>
    </lineage>
</organism>
<dbReference type="Pfam" id="PF03932">
    <property type="entry name" value="CutC"/>
    <property type="match status" value="1"/>
</dbReference>
<dbReference type="Gene3D" id="3.20.20.380">
    <property type="entry name" value="Copper homeostasis (CutC) domain"/>
    <property type="match status" value="1"/>
</dbReference>
<keyword evidence="2" id="KW-0963">Cytoplasm</keyword>
<dbReference type="InterPro" id="IPR005627">
    <property type="entry name" value="CutC-like"/>
</dbReference>
<evidence type="ECO:0000313" key="3">
    <source>
        <dbReference type="EMBL" id="GEK91409.1"/>
    </source>
</evidence>
<comment type="caution">
    <text evidence="2">Once thought to be involved in copper homeostasis, experiments in E.coli have shown this is not the case.</text>
</comment>
<dbReference type="AlphaFoldDB" id="A0A511AT76"/>
<dbReference type="EMBL" id="BJUY01000010">
    <property type="protein sequence ID" value="GEK91409.1"/>
    <property type="molecule type" value="Genomic_DNA"/>
</dbReference>
<protein>
    <recommendedName>
        <fullName evidence="2">PF03932 family protein CutC</fullName>
    </recommendedName>
</protein>
<keyword evidence="4" id="KW-1185">Reference proteome</keyword>
<dbReference type="SUPFAM" id="SSF110395">
    <property type="entry name" value="CutC-like"/>
    <property type="match status" value="1"/>
</dbReference>
<accession>A0A511AT76</accession>
<dbReference type="RefSeq" id="WP_281282440.1">
    <property type="nucleotide sequence ID" value="NZ_BJUY01000010.1"/>
</dbReference>
<comment type="caution">
    <text evidence="3">The sequence shown here is derived from an EMBL/GenBank/DDBJ whole genome shotgun (WGS) entry which is preliminary data.</text>
</comment>
<dbReference type="GO" id="GO:0005737">
    <property type="term" value="C:cytoplasm"/>
    <property type="evidence" value="ECO:0007669"/>
    <property type="project" value="UniProtKB-SubCell"/>
</dbReference>
<gene>
    <name evidence="2" type="primary">cutC</name>
    <name evidence="3" type="ORF">AKA01nite_10310</name>
</gene>
<dbReference type="InterPro" id="IPR036822">
    <property type="entry name" value="CutC-like_dom_sf"/>
</dbReference>